<feature type="region of interest" description="Disordered" evidence="1">
    <location>
        <begin position="73"/>
        <end position="92"/>
    </location>
</feature>
<evidence type="ECO:0000256" key="2">
    <source>
        <dbReference type="SAM" id="Phobius"/>
    </source>
</evidence>
<sequence>MFVQLADQMTFLKKTDRSKFQFDSDDELLASHFSKTGNHGLSLLYIVLISTAAGLLLMVVSVVMCCICKRHRRTSQKGKSVQTFISQTQDEDRTDSALCKPVTRKMKSKTEAVYENVPKKR</sequence>
<keyword evidence="4" id="KW-1185">Reference proteome</keyword>
<keyword evidence="2" id="KW-0812">Transmembrane</keyword>
<organism evidence="3 4">
    <name type="scientific">Cirrhinus molitorella</name>
    <name type="common">mud carp</name>
    <dbReference type="NCBI Taxonomy" id="172907"/>
    <lineage>
        <taxon>Eukaryota</taxon>
        <taxon>Metazoa</taxon>
        <taxon>Chordata</taxon>
        <taxon>Craniata</taxon>
        <taxon>Vertebrata</taxon>
        <taxon>Euteleostomi</taxon>
        <taxon>Actinopterygii</taxon>
        <taxon>Neopterygii</taxon>
        <taxon>Teleostei</taxon>
        <taxon>Ostariophysi</taxon>
        <taxon>Cypriniformes</taxon>
        <taxon>Cyprinidae</taxon>
        <taxon>Labeoninae</taxon>
        <taxon>Labeonini</taxon>
        <taxon>Cirrhinus</taxon>
    </lineage>
</organism>
<proteinExistence type="predicted"/>
<evidence type="ECO:0000313" key="3">
    <source>
        <dbReference type="EMBL" id="KAL1252188.1"/>
    </source>
</evidence>
<keyword evidence="2" id="KW-0472">Membrane</keyword>
<feature type="compositionally biased region" description="Polar residues" evidence="1">
    <location>
        <begin position="77"/>
        <end position="88"/>
    </location>
</feature>
<comment type="caution">
    <text evidence="3">The sequence shown here is derived from an EMBL/GenBank/DDBJ whole genome shotgun (WGS) entry which is preliminary data.</text>
</comment>
<name>A0ABR3LH81_9TELE</name>
<dbReference type="EMBL" id="JAYMGO010000022">
    <property type="protein sequence ID" value="KAL1252188.1"/>
    <property type="molecule type" value="Genomic_DNA"/>
</dbReference>
<evidence type="ECO:0000313" key="4">
    <source>
        <dbReference type="Proteomes" id="UP001558613"/>
    </source>
</evidence>
<protein>
    <submittedName>
        <fullName evidence="3">Uncharacterized protein</fullName>
    </submittedName>
</protein>
<reference evidence="3 4" key="1">
    <citation type="submission" date="2023-09" db="EMBL/GenBank/DDBJ databases">
        <authorList>
            <person name="Wang M."/>
        </authorList>
    </citation>
    <scope>NUCLEOTIDE SEQUENCE [LARGE SCALE GENOMIC DNA]</scope>
    <source>
        <strain evidence="3">GT-2023</strain>
        <tissue evidence="3">Liver</tissue>
    </source>
</reference>
<evidence type="ECO:0000256" key="1">
    <source>
        <dbReference type="SAM" id="MobiDB-lite"/>
    </source>
</evidence>
<keyword evidence="2" id="KW-1133">Transmembrane helix</keyword>
<accession>A0ABR3LH81</accession>
<dbReference type="Proteomes" id="UP001558613">
    <property type="component" value="Unassembled WGS sequence"/>
</dbReference>
<feature type="transmembrane region" description="Helical" evidence="2">
    <location>
        <begin position="43"/>
        <end position="67"/>
    </location>
</feature>
<gene>
    <name evidence="3" type="ORF">QQF64_019984</name>
</gene>